<evidence type="ECO:0008006" key="13">
    <source>
        <dbReference type="Google" id="ProtNLM"/>
    </source>
</evidence>
<dbReference type="SMART" id="SM00717">
    <property type="entry name" value="SANT"/>
    <property type="match status" value="1"/>
</dbReference>
<feature type="region of interest" description="Disordered" evidence="7">
    <location>
        <begin position="286"/>
        <end position="312"/>
    </location>
</feature>
<dbReference type="PANTHER" id="PTHR22705:SF0">
    <property type="entry name" value="ZZ-TYPE ZINC FINGER-CONTAINING PROTEIN 3"/>
    <property type="match status" value="1"/>
</dbReference>
<dbReference type="PANTHER" id="PTHR22705">
    <property type="entry name" value="ZINC FINGER, ZZ DOMAIN CONTAINING 3"/>
    <property type="match status" value="1"/>
</dbReference>
<evidence type="ECO:0000259" key="10">
    <source>
        <dbReference type="PROSITE" id="PS51294"/>
    </source>
</evidence>
<evidence type="ECO:0000259" key="9">
    <source>
        <dbReference type="PROSITE" id="PS50135"/>
    </source>
</evidence>
<feature type="domain" description="HTH myb-type" evidence="10">
    <location>
        <begin position="167"/>
        <end position="219"/>
    </location>
</feature>
<dbReference type="SMART" id="SM00291">
    <property type="entry name" value="ZnF_ZZ"/>
    <property type="match status" value="1"/>
</dbReference>
<dbReference type="InterPro" id="IPR017930">
    <property type="entry name" value="Myb_dom"/>
</dbReference>
<dbReference type="SUPFAM" id="SSF46689">
    <property type="entry name" value="Homeodomain-like"/>
    <property type="match status" value="1"/>
</dbReference>
<dbReference type="CDD" id="cd00167">
    <property type="entry name" value="SANT"/>
    <property type="match status" value="1"/>
</dbReference>
<name>A0AAW0VYW8_CHEQU</name>
<evidence type="ECO:0000256" key="5">
    <source>
        <dbReference type="PROSITE-ProRule" id="PRU00228"/>
    </source>
</evidence>
<dbReference type="SUPFAM" id="SSF57850">
    <property type="entry name" value="RING/U-box"/>
    <property type="match status" value="1"/>
</dbReference>
<dbReference type="Gene3D" id="1.10.10.60">
    <property type="entry name" value="Homeodomain-like"/>
    <property type="match status" value="1"/>
</dbReference>
<dbReference type="InterPro" id="IPR000433">
    <property type="entry name" value="Znf_ZZ"/>
</dbReference>
<dbReference type="Gene3D" id="3.30.60.90">
    <property type="match status" value="1"/>
</dbReference>
<evidence type="ECO:0000256" key="4">
    <source>
        <dbReference type="ARBA" id="ARBA00022833"/>
    </source>
</evidence>
<dbReference type="InterPro" id="IPR001005">
    <property type="entry name" value="SANT/Myb"/>
</dbReference>
<feature type="domain" description="Myb-like" evidence="8">
    <location>
        <begin position="159"/>
        <end position="215"/>
    </location>
</feature>
<protein>
    <recommendedName>
        <fullName evidence="13">ZZ-type zinc finger-containing protein 3</fullName>
    </recommendedName>
</protein>
<dbReference type="GO" id="GO:0008270">
    <property type="term" value="F:zinc ion binding"/>
    <property type="evidence" value="ECO:0007669"/>
    <property type="project" value="UniProtKB-KW"/>
</dbReference>
<organism evidence="11 12">
    <name type="scientific">Cherax quadricarinatus</name>
    <name type="common">Australian red claw crayfish</name>
    <dbReference type="NCBI Taxonomy" id="27406"/>
    <lineage>
        <taxon>Eukaryota</taxon>
        <taxon>Metazoa</taxon>
        <taxon>Ecdysozoa</taxon>
        <taxon>Arthropoda</taxon>
        <taxon>Crustacea</taxon>
        <taxon>Multicrustacea</taxon>
        <taxon>Malacostraca</taxon>
        <taxon>Eumalacostraca</taxon>
        <taxon>Eucarida</taxon>
        <taxon>Decapoda</taxon>
        <taxon>Pleocyemata</taxon>
        <taxon>Astacidea</taxon>
        <taxon>Parastacoidea</taxon>
        <taxon>Parastacidae</taxon>
        <taxon>Cherax</taxon>
    </lineage>
</organism>
<dbReference type="PROSITE" id="PS50090">
    <property type="entry name" value="MYB_LIKE"/>
    <property type="match status" value="1"/>
</dbReference>
<dbReference type="PROSITE" id="PS51294">
    <property type="entry name" value="HTH_MYB"/>
    <property type="match status" value="1"/>
</dbReference>
<feature type="domain" description="ZZ-type" evidence="9">
    <location>
        <begin position="343"/>
        <end position="402"/>
    </location>
</feature>
<keyword evidence="6" id="KW-0175">Coiled coil</keyword>
<keyword evidence="4" id="KW-0862">Zinc</keyword>
<keyword evidence="3 5" id="KW-0863">Zinc-finger</keyword>
<dbReference type="PROSITE" id="PS50135">
    <property type="entry name" value="ZF_ZZ_2"/>
    <property type="match status" value="1"/>
</dbReference>
<dbReference type="AlphaFoldDB" id="A0AAW0VYW8"/>
<evidence type="ECO:0000256" key="7">
    <source>
        <dbReference type="SAM" id="MobiDB-lite"/>
    </source>
</evidence>
<proteinExistence type="predicted"/>
<feature type="compositionally biased region" description="Acidic residues" evidence="7">
    <location>
        <begin position="296"/>
        <end position="310"/>
    </location>
</feature>
<dbReference type="InterPro" id="IPR043145">
    <property type="entry name" value="Znf_ZZ_sf"/>
</dbReference>
<dbReference type="InterPro" id="IPR037830">
    <property type="entry name" value="ZZZ3"/>
</dbReference>
<reference evidence="11 12" key="1">
    <citation type="journal article" date="2024" name="BMC Genomics">
        <title>Genome assembly of redclaw crayfish (Cherax quadricarinatus) provides insights into its immune adaptation and hypoxia tolerance.</title>
        <authorList>
            <person name="Liu Z."/>
            <person name="Zheng J."/>
            <person name="Li H."/>
            <person name="Fang K."/>
            <person name="Wang S."/>
            <person name="He J."/>
            <person name="Zhou D."/>
            <person name="Weng S."/>
            <person name="Chi M."/>
            <person name="Gu Z."/>
            <person name="He J."/>
            <person name="Li F."/>
            <person name="Wang M."/>
        </authorList>
    </citation>
    <scope>NUCLEOTIDE SEQUENCE [LARGE SCALE GENOMIC DNA]</scope>
    <source>
        <strain evidence="11">ZL_2023a</strain>
    </source>
</reference>
<gene>
    <name evidence="11" type="ORF">OTU49_012306</name>
</gene>
<evidence type="ECO:0000256" key="3">
    <source>
        <dbReference type="ARBA" id="ARBA00022771"/>
    </source>
</evidence>
<comment type="subcellular location">
    <subcellularLocation>
        <location evidence="1">Nucleus</location>
    </subcellularLocation>
</comment>
<evidence type="ECO:0000256" key="1">
    <source>
        <dbReference type="ARBA" id="ARBA00004123"/>
    </source>
</evidence>
<accession>A0AAW0VYW8</accession>
<comment type="caution">
    <text evidence="11">The sequence shown here is derived from an EMBL/GenBank/DDBJ whole genome shotgun (WGS) entry which is preliminary data.</text>
</comment>
<evidence type="ECO:0000256" key="2">
    <source>
        <dbReference type="ARBA" id="ARBA00022723"/>
    </source>
</evidence>
<sequence>MCEEGSASVESLPSLPGADEEVGEYYFESDPLALKENPDYQQLIKAMVKLQAQRTKAVKDMERLQEAREEALRDPLEFVTALQNGVCLNLPGPQEITQIPHIEWEKYNVKSIMQGMRPNTRKRVLQENLAAQQPVQDSKESFNDDAKILVRGRIYDGSKPQTFNQIWTDEEQRKLEELLIKYPDEAISSHRWVKISKELGTRTPLQVQSRVQKYFIALKRGGLPVPGRNPRASVMRRQGGRKRASLFHGYHPGRISNFMRAFNMYEDEDQGINFNNISSLTEGDAYEDEATTKTEIEEEEEEEEEEEDIAEELHNTEEYQQIMRLKQVRSLKVREMETGIISHPGFTCDVCGMEPIMGPRWHCVECPASTSVDFCEKCVKTNLTINSHQPSHILQSVKALCMRDTIEVLT</sequence>
<feature type="coiled-coil region" evidence="6">
    <location>
        <begin position="47"/>
        <end position="74"/>
    </location>
</feature>
<dbReference type="InterPro" id="IPR009057">
    <property type="entry name" value="Homeodomain-like_sf"/>
</dbReference>
<keyword evidence="12" id="KW-1185">Reference proteome</keyword>
<dbReference type="Pfam" id="PF00569">
    <property type="entry name" value="ZZ"/>
    <property type="match status" value="1"/>
</dbReference>
<evidence type="ECO:0000256" key="6">
    <source>
        <dbReference type="SAM" id="Coils"/>
    </source>
</evidence>
<dbReference type="EMBL" id="JARKIK010000096">
    <property type="protein sequence ID" value="KAK8722164.1"/>
    <property type="molecule type" value="Genomic_DNA"/>
</dbReference>
<dbReference type="Proteomes" id="UP001445076">
    <property type="component" value="Unassembled WGS sequence"/>
</dbReference>
<dbReference type="Pfam" id="PF00249">
    <property type="entry name" value="Myb_DNA-binding"/>
    <property type="match status" value="1"/>
</dbReference>
<evidence type="ECO:0000313" key="12">
    <source>
        <dbReference type="Proteomes" id="UP001445076"/>
    </source>
</evidence>
<keyword evidence="2" id="KW-0479">Metal-binding</keyword>
<evidence type="ECO:0000313" key="11">
    <source>
        <dbReference type="EMBL" id="KAK8722164.1"/>
    </source>
</evidence>
<dbReference type="GO" id="GO:0005634">
    <property type="term" value="C:nucleus"/>
    <property type="evidence" value="ECO:0007669"/>
    <property type="project" value="UniProtKB-SubCell"/>
</dbReference>
<dbReference type="GO" id="GO:0070461">
    <property type="term" value="C:SAGA-type complex"/>
    <property type="evidence" value="ECO:0007669"/>
    <property type="project" value="UniProtKB-ARBA"/>
</dbReference>
<evidence type="ECO:0000259" key="8">
    <source>
        <dbReference type="PROSITE" id="PS50090"/>
    </source>
</evidence>